<proteinExistence type="predicted"/>
<accession>A0A9X1XH58</accession>
<reference evidence="1" key="1">
    <citation type="submission" date="2021-11" db="EMBL/GenBank/DDBJ databases">
        <title>Vibrio ZSDE26 sp. nov. and Vibrio ZSDZ34 sp. nov., isolated from coastal seawater in Qingdao.</title>
        <authorList>
            <person name="Zhang P."/>
        </authorList>
    </citation>
    <scope>NUCLEOTIDE SEQUENCE</scope>
    <source>
        <strain evidence="1">ZSDE26</strain>
    </source>
</reference>
<comment type="caution">
    <text evidence="1">The sequence shown here is derived from an EMBL/GenBank/DDBJ whole genome shotgun (WGS) entry which is preliminary data.</text>
</comment>
<sequence>MQKSIMLKLSVALLFPLLAFAIGYLLHDPLKSQINQHRGVWEGKSIISADAGDVISHATLVVNNHIRLSIDNQMGVSNYTFDAYLTLSDIDDEYARLELTDRQVTGLDAFQKETGIRMPTTANLVELYMWQLEENRVFLDVRLNNGKHASYVLTKSR</sequence>
<dbReference type="EMBL" id="JAJHVV010000003">
    <property type="protein sequence ID" value="MCK6262937.1"/>
    <property type="molecule type" value="Genomic_DNA"/>
</dbReference>
<gene>
    <name evidence="1" type="ORF">KP803_06550</name>
</gene>
<protein>
    <submittedName>
        <fullName evidence="1">Uncharacterized protein</fullName>
    </submittedName>
</protein>
<keyword evidence="2" id="KW-1185">Reference proteome</keyword>
<organism evidence="1 2">
    <name type="scientific">Vibrio amylolyticus</name>
    <dbReference type="NCBI Taxonomy" id="2847292"/>
    <lineage>
        <taxon>Bacteria</taxon>
        <taxon>Pseudomonadati</taxon>
        <taxon>Pseudomonadota</taxon>
        <taxon>Gammaproteobacteria</taxon>
        <taxon>Vibrionales</taxon>
        <taxon>Vibrionaceae</taxon>
        <taxon>Vibrio</taxon>
    </lineage>
</organism>
<name>A0A9X1XH58_9VIBR</name>
<dbReference type="AlphaFoldDB" id="A0A9X1XH58"/>
<evidence type="ECO:0000313" key="2">
    <source>
        <dbReference type="Proteomes" id="UP001139559"/>
    </source>
</evidence>
<dbReference type="RefSeq" id="WP_248008045.1">
    <property type="nucleotide sequence ID" value="NZ_JAJHVV010000003.1"/>
</dbReference>
<dbReference type="Proteomes" id="UP001139559">
    <property type="component" value="Unassembled WGS sequence"/>
</dbReference>
<evidence type="ECO:0000313" key="1">
    <source>
        <dbReference type="EMBL" id="MCK6262937.1"/>
    </source>
</evidence>